<dbReference type="InterPro" id="IPR000209">
    <property type="entry name" value="Peptidase_S8/S53_dom"/>
</dbReference>
<dbReference type="GO" id="GO:0004252">
    <property type="term" value="F:serine-type endopeptidase activity"/>
    <property type="evidence" value="ECO:0007669"/>
    <property type="project" value="UniProtKB-UniRule"/>
</dbReference>
<dbReference type="PROSITE" id="PS51892">
    <property type="entry name" value="SUBTILASE"/>
    <property type="match status" value="1"/>
</dbReference>
<dbReference type="Gene3D" id="3.40.50.200">
    <property type="entry name" value="Peptidase S8/S53 domain"/>
    <property type="match status" value="1"/>
</dbReference>
<evidence type="ECO:0000256" key="12">
    <source>
        <dbReference type="ARBA" id="ARBA00023145"/>
    </source>
</evidence>
<dbReference type="Pfam" id="PF04151">
    <property type="entry name" value="PPC"/>
    <property type="match status" value="1"/>
</dbReference>
<gene>
    <name evidence="18" type="ORF">H2204_007784</name>
</gene>
<keyword evidence="8 15" id="KW-0720">Serine protease</keyword>
<dbReference type="AlphaFoldDB" id="A0AA39CXL8"/>
<dbReference type="GO" id="GO:0005524">
    <property type="term" value="F:ATP binding"/>
    <property type="evidence" value="ECO:0007669"/>
    <property type="project" value="UniProtKB-KW"/>
</dbReference>
<comment type="similarity">
    <text evidence="15 16">Belongs to the peptidase S8 family.</text>
</comment>
<evidence type="ECO:0000256" key="11">
    <source>
        <dbReference type="ARBA" id="ARBA00022967"/>
    </source>
</evidence>
<dbReference type="InterPro" id="IPR001482">
    <property type="entry name" value="T2SS/T4SS_dom"/>
</dbReference>
<dbReference type="InterPro" id="IPR023828">
    <property type="entry name" value="Peptidase_S8_Ser-AS"/>
</dbReference>
<dbReference type="Pfam" id="PF05157">
    <property type="entry name" value="MshEN"/>
    <property type="match status" value="1"/>
</dbReference>
<dbReference type="GO" id="GO:0005576">
    <property type="term" value="C:extracellular region"/>
    <property type="evidence" value="ECO:0007669"/>
    <property type="project" value="UniProtKB-SubCell"/>
</dbReference>
<dbReference type="CDD" id="cd01129">
    <property type="entry name" value="PulE-GspE-like"/>
    <property type="match status" value="1"/>
</dbReference>
<evidence type="ECO:0000256" key="6">
    <source>
        <dbReference type="ARBA" id="ARBA00022741"/>
    </source>
</evidence>
<evidence type="ECO:0000256" key="13">
    <source>
        <dbReference type="ARBA" id="ARBA00024382"/>
    </source>
</evidence>
<dbReference type="FunFam" id="3.30.450.90:FF:000001">
    <property type="entry name" value="Type II secretion system ATPase GspE"/>
    <property type="match status" value="1"/>
</dbReference>
<comment type="catalytic activity">
    <reaction evidence="14">
        <text>ATP + H2O + cellular proteinSide 1 = ADP + phosphate + cellular proteinSide 2.</text>
        <dbReference type="EC" id="7.4.2.8"/>
    </reaction>
</comment>
<dbReference type="PANTHER" id="PTHR30258">
    <property type="entry name" value="TYPE II SECRETION SYSTEM PROTEIN GSPE-RELATED"/>
    <property type="match status" value="1"/>
</dbReference>
<dbReference type="NCBIfam" id="TIGR02533">
    <property type="entry name" value="type_II_gspE"/>
    <property type="match status" value="1"/>
</dbReference>
<evidence type="ECO:0000256" key="5">
    <source>
        <dbReference type="ARBA" id="ARBA00022729"/>
    </source>
</evidence>
<keyword evidence="7 15" id="KW-0378">Hydrolase</keyword>
<dbReference type="InterPro" id="IPR007831">
    <property type="entry name" value="T2SS_GspE_N"/>
</dbReference>
<dbReference type="Gene3D" id="1.10.40.70">
    <property type="match status" value="1"/>
</dbReference>
<dbReference type="InterPro" id="IPR034176">
    <property type="entry name" value="Peptidases_S8_13"/>
</dbReference>
<dbReference type="InterPro" id="IPR023827">
    <property type="entry name" value="Peptidase_S8_Asp-AS"/>
</dbReference>
<dbReference type="GO" id="GO:0016887">
    <property type="term" value="F:ATP hydrolysis activity"/>
    <property type="evidence" value="ECO:0007669"/>
    <property type="project" value="TreeGrafter"/>
</dbReference>
<evidence type="ECO:0000256" key="7">
    <source>
        <dbReference type="ARBA" id="ARBA00022801"/>
    </source>
</evidence>
<organism evidence="18">
    <name type="scientific">Knufia peltigerae</name>
    <dbReference type="NCBI Taxonomy" id="1002370"/>
    <lineage>
        <taxon>Eukaryota</taxon>
        <taxon>Fungi</taxon>
        <taxon>Dikarya</taxon>
        <taxon>Ascomycota</taxon>
        <taxon>Pezizomycotina</taxon>
        <taxon>Eurotiomycetes</taxon>
        <taxon>Chaetothyriomycetidae</taxon>
        <taxon>Chaetothyriales</taxon>
        <taxon>Trichomeriaceae</taxon>
        <taxon>Knufia</taxon>
    </lineage>
</organism>
<keyword evidence="9" id="KW-0067">ATP-binding</keyword>
<protein>
    <recommendedName>
        <fullName evidence="13">protein-secreting ATPase</fullName>
        <ecNumber evidence="13">7.4.2.8</ecNumber>
    </recommendedName>
</protein>
<keyword evidence="4 15" id="KW-0645">Protease</keyword>
<keyword evidence="11" id="KW-1278">Translocase</keyword>
<dbReference type="PRINTS" id="PR00723">
    <property type="entry name" value="SUBTILISIN"/>
</dbReference>
<sequence>MTLKRISNVTKKQTLRINVLAAAVLSLTAVGAVHAAGLPVHEPVRQASAAQSGTDRIIVKYRAGTAAALDRSAKLSTVQSALTRASLSGGAARASTLGPQVVRRLGVGADVIRLQGRLAPAELQRVLKELKADPAVQYAEADAKLRRSELRAGDVQPALAPNDPYYQQYQWHLHDATGGINAPAAWDVSQGEGVVVAVLDTGILPQHPDLVGNLLEGYDFISDAETSRRATDDRVPGAQDYGDWVENDNECYSGSLAEDSSWHGTHVAGTVAEQTNNGVGMAGVAHKAKVLPVRVLGKCGGYLSDIADAITWASGGTVVGVPANANPAEVINMSLGGSGSCDGTYQDAINGAISRGTTVVVAAGNETDNASKYRPASCDGVVTVGATRITGGITYYSNYGTRVDLSGPGGGGSVDGNPGGYIWQSGSDAATTPASGSYSYMGMGGTSMASPHVAAVAALVQSALIAKGKDPLAPAAMRTLLKETARPFPVSIPTATPIGTGIVDAKAALANALEEPCTENCGPVATPLTNKTAVGGLNGTAGSSRLYSFEAAAGKQFSVITYGGTGNVSVYIAQGREPSASDNDGKSTRPGTSETVRVNKPVAGTYYIKVVGEAAYNGESHVNALAATAIDDTEGRILDALLARGRLKEGDLARARPLHAEAGGSLLGLLVRLGLVSERDQAQASADVLGLPLLEGRQLPESPPQALAEGLPLSLRFLKQFHVCPLALDEHGVQLWLADAHDPYPQQAVQLALGVPVTPLLGMRAEIDDLVERWFGQGRSAMGAIVETADGEGGAVDDIEHLRDLASEAPVIRLVNLVIQRAVELRASDIHVEPFENRLKVRYRVDGVLVEGESPPANLTAAVISRIKIMARLNIAERRLPQDGRIMLRVQGKELDLRVSTVPTAHGESVVMRLLDRETVVFDFHRLGFTDAFLPQFRKVLEQPHGILLVTGPTGSGKTTTLYTALSQLNTADVKIITVEDPVEYQIEGINQIQAKPQIGLDFANALRSIVRQDPDIIMIGEMRDLETARIAIQSALTGHLVLSTLHTNNAAGGITRLLDMGVEDYLLTSTINGILAQRLVRRLEPTHAERYEASPEEIERFDLRRLQPHGTIHLYRPKPSALAPTGYLGRTTIMEFLVMNDALRRAVMRRDGMGEIERIAREAGMRTMYEDGLSKALSGQTTLEEVLRVTEEG</sequence>
<evidence type="ECO:0000256" key="8">
    <source>
        <dbReference type="ARBA" id="ARBA00022825"/>
    </source>
</evidence>
<dbReference type="Gene3D" id="2.60.120.380">
    <property type="match status" value="1"/>
</dbReference>
<dbReference type="InterPro" id="IPR003593">
    <property type="entry name" value="AAA+_ATPase"/>
</dbReference>
<dbReference type="FunFam" id="3.40.50.300:FF:000398">
    <property type="entry name" value="Type IV pilus assembly ATPase PilB"/>
    <property type="match status" value="1"/>
</dbReference>
<dbReference type="GO" id="GO:0006508">
    <property type="term" value="P:proteolysis"/>
    <property type="evidence" value="ECO:0007669"/>
    <property type="project" value="UniProtKB-KW"/>
</dbReference>
<evidence type="ECO:0000256" key="10">
    <source>
        <dbReference type="ARBA" id="ARBA00022927"/>
    </source>
</evidence>
<evidence type="ECO:0000256" key="16">
    <source>
        <dbReference type="RuleBase" id="RU003355"/>
    </source>
</evidence>
<keyword evidence="3" id="KW-0964">Secreted</keyword>
<dbReference type="InterPro" id="IPR015500">
    <property type="entry name" value="Peptidase_S8_subtilisin-rel"/>
</dbReference>
<dbReference type="InterPro" id="IPR037257">
    <property type="entry name" value="T2SS_E_N_sf"/>
</dbReference>
<dbReference type="SUPFAM" id="SSF160246">
    <property type="entry name" value="EspE N-terminal domain-like"/>
    <property type="match status" value="1"/>
</dbReference>
<keyword evidence="5" id="KW-0732">Signal</keyword>
<dbReference type="SUPFAM" id="SSF52743">
    <property type="entry name" value="Subtilisin-like"/>
    <property type="match status" value="1"/>
</dbReference>
<dbReference type="Gene3D" id="3.30.300.160">
    <property type="entry name" value="Type II secretion system, protein E, N-terminal domain"/>
    <property type="match status" value="1"/>
</dbReference>
<proteinExistence type="inferred from homology"/>
<dbReference type="InterPro" id="IPR013369">
    <property type="entry name" value="T2SS_GspE"/>
</dbReference>
<dbReference type="EMBL" id="JAPDRN010000054">
    <property type="protein sequence ID" value="KAJ9632697.1"/>
    <property type="molecule type" value="Genomic_DNA"/>
</dbReference>
<evidence type="ECO:0000259" key="17">
    <source>
        <dbReference type="PROSITE" id="PS00662"/>
    </source>
</evidence>
<evidence type="ECO:0000256" key="1">
    <source>
        <dbReference type="ARBA" id="ARBA00004613"/>
    </source>
</evidence>
<keyword evidence="10" id="KW-0653">Protein transport</keyword>
<dbReference type="Gene3D" id="3.40.50.300">
    <property type="entry name" value="P-loop containing nucleotide triphosphate hydrolases"/>
    <property type="match status" value="1"/>
</dbReference>
<keyword evidence="6" id="KW-0547">Nucleotide-binding</keyword>
<feature type="active site" description="Charge relay system" evidence="15">
    <location>
        <position position="200"/>
    </location>
</feature>
<dbReference type="SMART" id="SM00382">
    <property type="entry name" value="AAA"/>
    <property type="match status" value="1"/>
</dbReference>
<feature type="active site" description="Charge relay system" evidence="15">
    <location>
        <position position="263"/>
    </location>
</feature>
<evidence type="ECO:0000256" key="4">
    <source>
        <dbReference type="ARBA" id="ARBA00022670"/>
    </source>
</evidence>
<dbReference type="PROSITE" id="PS00138">
    <property type="entry name" value="SUBTILASE_SER"/>
    <property type="match status" value="1"/>
</dbReference>
<dbReference type="PANTHER" id="PTHR30258:SF2">
    <property type="entry name" value="COMG OPERON PROTEIN 1"/>
    <property type="match status" value="1"/>
</dbReference>
<evidence type="ECO:0000256" key="15">
    <source>
        <dbReference type="PROSITE-ProRule" id="PRU01240"/>
    </source>
</evidence>
<dbReference type="InterPro" id="IPR007280">
    <property type="entry name" value="Peptidase_C_arc/bac"/>
</dbReference>
<dbReference type="PROSITE" id="PS00136">
    <property type="entry name" value="SUBTILASE_ASP"/>
    <property type="match status" value="1"/>
</dbReference>
<dbReference type="SUPFAM" id="SSF52540">
    <property type="entry name" value="P-loop containing nucleoside triphosphate hydrolases"/>
    <property type="match status" value="1"/>
</dbReference>
<dbReference type="Gene3D" id="3.30.450.90">
    <property type="match status" value="1"/>
</dbReference>
<comment type="caution">
    <text evidence="18">The sequence shown here is derived from an EMBL/GenBank/DDBJ whole genome shotgun (WGS) entry which is preliminary data.</text>
</comment>
<dbReference type="CDD" id="cd07496">
    <property type="entry name" value="Peptidases_S8_13"/>
    <property type="match status" value="1"/>
</dbReference>
<evidence type="ECO:0000313" key="18">
    <source>
        <dbReference type="EMBL" id="KAJ9632697.1"/>
    </source>
</evidence>
<dbReference type="InterPro" id="IPR027417">
    <property type="entry name" value="P-loop_NTPase"/>
</dbReference>
<accession>A0AA39CXL8</accession>
<dbReference type="PROSITE" id="PS00662">
    <property type="entry name" value="T2SP_E"/>
    <property type="match status" value="1"/>
</dbReference>
<feature type="active site" description="Charge relay system" evidence="15">
    <location>
        <position position="447"/>
    </location>
</feature>
<feature type="domain" description="Bacterial type II secretion system protein E" evidence="17">
    <location>
        <begin position="1011"/>
        <end position="1025"/>
    </location>
</feature>
<name>A0AA39CXL8_9EURO</name>
<evidence type="ECO:0000256" key="2">
    <source>
        <dbReference type="ARBA" id="ARBA00022448"/>
    </source>
</evidence>
<evidence type="ECO:0000256" key="14">
    <source>
        <dbReference type="ARBA" id="ARBA00034006"/>
    </source>
</evidence>
<evidence type="ECO:0000256" key="9">
    <source>
        <dbReference type="ARBA" id="ARBA00022840"/>
    </source>
</evidence>
<dbReference type="GO" id="GO:0005886">
    <property type="term" value="C:plasma membrane"/>
    <property type="evidence" value="ECO:0007669"/>
    <property type="project" value="TreeGrafter"/>
</dbReference>
<dbReference type="Pfam" id="PF00437">
    <property type="entry name" value="T2SSE"/>
    <property type="match status" value="1"/>
</dbReference>
<reference evidence="18" key="1">
    <citation type="submission" date="2022-10" db="EMBL/GenBank/DDBJ databases">
        <title>Culturing micro-colonial fungi from biological soil crusts in the Mojave desert and describing Neophaeococcomyces mojavensis, and introducing the new genera and species Taxawa tesnikishii.</title>
        <authorList>
            <person name="Kurbessoian T."/>
            <person name="Stajich J.E."/>
        </authorList>
    </citation>
    <scope>NUCLEOTIDE SEQUENCE</scope>
    <source>
        <strain evidence="18">TK_35</strain>
    </source>
</reference>
<comment type="subcellular location">
    <subcellularLocation>
        <location evidence="1">Secreted</location>
    </subcellularLocation>
</comment>
<keyword evidence="2" id="KW-0813">Transport</keyword>
<dbReference type="FunFam" id="3.40.50.200:FF:000022">
    <property type="entry name" value="Extracellular protease"/>
    <property type="match status" value="1"/>
</dbReference>
<keyword evidence="12" id="KW-0865">Zymogen</keyword>
<evidence type="ECO:0000256" key="3">
    <source>
        <dbReference type="ARBA" id="ARBA00022525"/>
    </source>
</evidence>
<dbReference type="Pfam" id="PF00082">
    <property type="entry name" value="Peptidase_S8"/>
    <property type="match status" value="1"/>
</dbReference>
<dbReference type="GO" id="GO:0008564">
    <property type="term" value="F:protein-exporting ATPase activity"/>
    <property type="evidence" value="ECO:0007669"/>
    <property type="project" value="UniProtKB-EC"/>
</dbReference>
<dbReference type="InterPro" id="IPR036852">
    <property type="entry name" value="Peptidase_S8/S53_dom_sf"/>
</dbReference>
<dbReference type="EC" id="7.4.2.8" evidence="13"/>